<feature type="transmembrane region" description="Helical" evidence="1">
    <location>
        <begin position="21"/>
        <end position="43"/>
    </location>
</feature>
<dbReference type="Gene3D" id="3.20.20.450">
    <property type="entry name" value="EAL domain"/>
    <property type="match status" value="1"/>
</dbReference>
<comment type="caution">
    <text evidence="4">The sequence shown here is derived from an EMBL/GenBank/DDBJ whole genome shotgun (WGS) entry which is preliminary data.</text>
</comment>
<dbReference type="InterPro" id="IPR001633">
    <property type="entry name" value="EAL_dom"/>
</dbReference>
<dbReference type="Pfam" id="PF05228">
    <property type="entry name" value="CHASE4"/>
    <property type="match status" value="1"/>
</dbReference>
<dbReference type="STRING" id="1117702.AQZ52_15225"/>
<feature type="domain" description="EAL" evidence="2">
    <location>
        <begin position="505"/>
        <end position="754"/>
    </location>
</feature>
<feature type="domain" description="GGDEF" evidence="3">
    <location>
        <begin position="363"/>
        <end position="496"/>
    </location>
</feature>
<sequence>MGLDQIDRVSSARSSVRNLRTGWVALATFMALLALSALLVAVFSRSTRIADELAREDERVLVTRYLDQLGSSIVAAQKVQLTWDDAMRNAVLSDNVTWANHFLGDFVWNNLETDAMFLVKPDGTLVHGWAQGRPTGDAGYQEVRWHVEDLIARAKSNVPLGGRIAGMKKLADVDWPVAASGQPLNRWAATAVLRRGRPAFLTVVAIVPDNDYGLLKREPNYVATVRYLDGSILKKMGGDLVLRDISFRPDEVTVGSANSVPLTTAFGDHIGWIAWTAKEPGPKIVQRTTPVLATFILFFLGVVAGGAVIVRRMRMTANELKASEAQAQHNALHDAMTGLPNRVYYMQRLRTLLTEFIEGEAEGNLFVAYIDIDGFKLVNDTMGHHVGDELVRQVAHRLREALPRDAFLARFGGDEFVLLHASSDGARAADRLGSKIMQLMRRPFIISGNTLEVSVSCGISWGPEQSEDPGELLRRADIALYRAKQRGRGRYRRFTPDMDASVKLRREMEMELRLAITRGELSVAYQPVVETGSGAVQGFEALLRWNHPERGEIRPDLFVPIAEQGGLMIALGTWVLRHVFTECRAWPNCDISVNLSPLQIMAGDFLPMLAGLLEETGMDPQRLVFEVTEGVMLDRSAHVIGVLRELNRMGIRVALDDFGIGYSSLSYLRSFQFDRIKIDRSFVSNIERDRDAHSILCAITALGKTLRMKVVAEGVETEVQRLLVQAAGCELVQGYLFWAAMPAEQARALLAERDTAAGMRRAS</sequence>
<organism evidence="4 5">
    <name type="scientific">Novosphingobium fuchskuhlense</name>
    <dbReference type="NCBI Taxonomy" id="1117702"/>
    <lineage>
        <taxon>Bacteria</taxon>
        <taxon>Pseudomonadati</taxon>
        <taxon>Pseudomonadota</taxon>
        <taxon>Alphaproteobacteria</taxon>
        <taxon>Sphingomonadales</taxon>
        <taxon>Sphingomonadaceae</taxon>
        <taxon>Novosphingobium</taxon>
    </lineage>
</organism>
<dbReference type="OrthoDB" id="9814202at2"/>
<dbReference type="PANTHER" id="PTHR44757:SF2">
    <property type="entry name" value="BIOFILM ARCHITECTURE MAINTENANCE PROTEIN MBAA"/>
    <property type="match status" value="1"/>
</dbReference>
<keyword evidence="1" id="KW-1133">Transmembrane helix</keyword>
<dbReference type="RefSeq" id="WP_067914036.1">
    <property type="nucleotide sequence ID" value="NZ_KQ954246.1"/>
</dbReference>
<keyword evidence="1" id="KW-0812">Transmembrane</keyword>
<evidence type="ECO:0000256" key="1">
    <source>
        <dbReference type="SAM" id="Phobius"/>
    </source>
</evidence>
<evidence type="ECO:0000313" key="4">
    <source>
        <dbReference type="EMBL" id="KUR70608.1"/>
    </source>
</evidence>
<accession>A0A124JTW2</accession>
<dbReference type="InterPro" id="IPR007892">
    <property type="entry name" value="CHASE4"/>
</dbReference>
<dbReference type="InterPro" id="IPR052155">
    <property type="entry name" value="Biofilm_reg_signaling"/>
</dbReference>
<dbReference type="PANTHER" id="PTHR44757">
    <property type="entry name" value="DIGUANYLATE CYCLASE DGCP"/>
    <property type="match status" value="1"/>
</dbReference>
<gene>
    <name evidence="4" type="ORF">AQZ52_15225</name>
</gene>
<protein>
    <submittedName>
        <fullName evidence="4">Diguanylate cyclase</fullName>
    </submittedName>
</protein>
<keyword evidence="5" id="KW-1185">Reference proteome</keyword>
<dbReference type="CDD" id="cd01948">
    <property type="entry name" value="EAL"/>
    <property type="match status" value="1"/>
</dbReference>
<dbReference type="SUPFAM" id="SSF55073">
    <property type="entry name" value="Nucleotide cyclase"/>
    <property type="match status" value="1"/>
</dbReference>
<dbReference type="Proteomes" id="UP000058012">
    <property type="component" value="Unassembled WGS sequence"/>
</dbReference>
<evidence type="ECO:0000259" key="3">
    <source>
        <dbReference type="PROSITE" id="PS50887"/>
    </source>
</evidence>
<dbReference type="InterPro" id="IPR029787">
    <property type="entry name" value="Nucleotide_cyclase"/>
</dbReference>
<reference evidence="4 5" key="1">
    <citation type="submission" date="2015-10" db="EMBL/GenBank/DDBJ databases">
        <title>Draft genome sequence of Novosphingobium fuchskuhlense DSM 25065 isolated from a surface water sample of the southwest basin of Lake Grosse Fuchskuhle.</title>
        <authorList>
            <person name="Ruckert C."/>
            <person name="Winkler A."/>
            <person name="Glaeser J."/>
            <person name="Grossart H.-P."/>
            <person name="Kalinowski J."/>
            <person name="Glaeser S."/>
        </authorList>
    </citation>
    <scope>NUCLEOTIDE SEQUENCE [LARGE SCALE GENOMIC DNA]</scope>
    <source>
        <strain evidence="4 5">FNE08-7</strain>
    </source>
</reference>
<dbReference type="InterPro" id="IPR043128">
    <property type="entry name" value="Rev_trsase/Diguanyl_cyclase"/>
</dbReference>
<dbReference type="PROSITE" id="PS50883">
    <property type="entry name" value="EAL"/>
    <property type="match status" value="1"/>
</dbReference>
<dbReference type="CDD" id="cd01949">
    <property type="entry name" value="GGDEF"/>
    <property type="match status" value="1"/>
</dbReference>
<dbReference type="EMBL" id="LLZS01000009">
    <property type="protein sequence ID" value="KUR70608.1"/>
    <property type="molecule type" value="Genomic_DNA"/>
</dbReference>
<dbReference type="Pfam" id="PF00990">
    <property type="entry name" value="GGDEF"/>
    <property type="match status" value="1"/>
</dbReference>
<dbReference type="SMART" id="SM00052">
    <property type="entry name" value="EAL"/>
    <property type="match status" value="1"/>
</dbReference>
<feature type="transmembrane region" description="Helical" evidence="1">
    <location>
        <begin position="291"/>
        <end position="310"/>
    </location>
</feature>
<proteinExistence type="predicted"/>
<evidence type="ECO:0000259" key="2">
    <source>
        <dbReference type="PROSITE" id="PS50883"/>
    </source>
</evidence>
<keyword evidence="1" id="KW-0472">Membrane</keyword>
<evidence type="ECO:0000313" key="5">
    <source>
        <dbReference type="Proteomes" id="UP000058012"/>
    </source>
</evidence>
<dbReference type="SUPFAM" id="SSF141868">
    <property type="entry name" value="EAL domain-like"/>
    <property type="match status" value="1"/>
</dbReference>
<dbReference type="PROSITE" id="PS50887">
    <property type="entry name" value="GGDEF"/>
    <property type="match status" value="1"/>
</dbReference>
<name>A0A124JTW2_9SPHN</name>
<dbReference type="Pfam" id="PF00563">
    <property type="entry name" value="EAL"/>
    <property type="match status" value="1"/>
</dbReference>
<dbReference type="SMART" id="SM00267">
    <property type="entry name" value="GGDEF"/>
    <property type="match status" value="1"/>
</dbReference>
<dbReference type="Gene3D" id="3.30.70.270">
    <property type="match status" value="1"/>
</dbReference>
<dbReference type="InterPro" id="IPR000160">
    <property type="entry name" value="GGDEF_dom"/>
</dbReference>
<dbReference type="InterPro" id="IPR035919">
    <property type="entry name" value="EAL_sf"/>
</dbReference>
<dbReference type="NCBIfam" id="TIGR00254">
    <property type="entry name" value="GGDEF"/>
    <property type="match status" value="1"/>
</dbReference>
<dbReference type="AlphaFoldDB" id="A0A124JTW2"/>